<sequence>MNYLAHLYFAKPNKYSLAGNLMGDFTKGVDLSLLPESVLNGIHNHRVIDKYTDNHQSVRALKTLLTAERKRFSAVISDVVFDHFLARHWDKFSQQSFAQFRQSSYQQLSLVTNIMPERMRFTVEKMIAQDWLRSYQNINHTGKAIDSISRRIRFENNLSGAIDEVKMHYGEYESAFLEFFPQLQSYMLSNSKE</sequence>
<proteinExistence type="predicted"/>
<dbReference type="PANTHER" id="PTHR38764:SF1">
    <property type="entry name" value="ACYL CARRIER PROTEIN PHOSPHODIESTERASE"/>
    <property type="match status" value="1"/>
</dbReference>
<keyword evidence="4" id="KW-0276">Fatty acid metabolism</keyword>
<dbReference type="InterPro" id="IPR007431">
    <property type="entry name" value="ACP_PD"/>
</dbReference>
<keyword evidence="3" id="KW-0443">Lipid metabolism</keyword>
<reference evidence="6" key="1">
    <citation type="submission" date="2023-09" db="EMBL/GenBank/DDBJ databases">
        <authorList>
            <person name="Li S."/>
            <person name="Li X."/>
            <person name="Zhang C."/>
            <person name="Zhao Z."/>
        </authorList>
    </citation>
    <scope>NUCLEOTIDE SEQUENCE [LARGE SCALE GENOMIC DNA]</scope>
    <source>
        <strain evidence="6">SQ149</strain>
    </source>
</reference>
<keyword evidence="2" id="KW-0378">Hydrolase</keyword>
<dbReference type="PIRSF" id="PIRSF011489">
    <property type="entry name" value="DUF479"/>
    <property type="match status" value="1"/>
</dbReference>
<evidence type="ECO:0000256" key="3">
    <source>
        <dbReference type="ARBA" id="ARBA00023098"/>
    </source>
</evidence>
<protein>
    <submittedName>
        <fullName evidence="5">ACP phosphodiesterase</fullName>
    </submittedName>
</protein>
<evidence type="ECO:0000313" key="6">
    <source>
        <dbReference type="Proteomes" id="UP001258994"/>
    </source>
</evidence>
<evidence type="ECO:0000256" key="1">
    <source>
        <dbReference type="ARBA" id="ARBA00022516"/>
    </source>
</evidence>
<evidence type="ECO:0000313" key="5">
    <source>
        <dbReference type="EMBL" id="WNC73204.1"/>
    </source>
</evidence>
<keyword evidence="4" id="KW-0275">Fatty acid biosynthesis</keyword>
<dbReference type="RefSeq" id="WP_348392316.1">
    <property type="nucleotide sequence ID" value="NZ_CP134145.1"/>
</dbReference>
<dbReference type="EMBL" id="CP134145">
    <property type="protein sequence ID" value="WNC73204.1"/>
    <property type="molecule type" value="Genomic_DNA"/>
</dbReference>
<dbReference type="Pfam" id="PF04336">
    <property type="entry name" value="ACP_PD"/>
    <property type="match status" value="1"/>
</dbReference>
<keyword evidence="1" id="KW-0444">Lipid biosynthesis</keyword>
<gene>
    <name evidence="5" type="ORF">RGQ13_04235</name>
</gene>
<keyword evidence="6" id="KW-1185">Reference proteome</keyword>
<accession>A0ABY9U0P5</accession>
<evidence type="ECO:0000256" key="2">
    <source>
        <dbReference type="ARBA" id="ARBA00022801"/>
    </source>
</evidence>
<dbReference type="Proteomes" id="UP001258994">
    <property type="component" value="Chromosome"/>
</dbReference>
<name>A0ABY9U0P5_9GAMM</name>
<organism evidence="5 6">
    <name type="scientific">Thalassotalea psychrophila</name>
    <dbReference type="NCBI Taxonomy" id="3065647"/>
    <lineage>
        <taxon>Bacteria</taxon>
        <taxon>Pseudomonadati</taxon>
        <taxon>Pseudomonadota</taxon>
        <taxon>Gammaproteobacteria</taxon>
        <taxon>Alteromonadales</taxon>
        <taxon>Colwelliaceae</taxon>
        <taxon>Thalassotalea</taxon>
    </lineage>
</organism>
<evidence type="ECO:0000256" key="4">
    <source>
        <dbReference type="ARBA" id="ARBA00023160"/>
    </source>
</evidence>
<dbReference type="PANTHER" id="PTHR38764">
    <property type="entry name" value="ACYL CARRIER PROTEIN PHOSPHODIESTERASE"/>
    <property type="match status" value="1"/>
</dbReference>